<evidence type="ECO:0000313" key="3">
    <source>
        <dbReference type="EMBL" id="QNP30843.1"/>
    </source>
</evidence>
<evidence type="ECO:0000313" key="4">
    <source>
        <dbReference type="Proteomes" id="UP000516013"/>
    </source>
</evidence>
<gene>
    <name evidence="3" type="ORF">IAR63_07615</name>
</gene>
<evidence type="ECO:0000256" key="1">
    <source>
        <dbReference type="SAM" id="Coils"/>
    </source>
</evidence>
<dbReference type="Proteomes" id="UP000516013">
    <property type="component" value="Chromosome"/>
</dbReference>
<feature type="transmembrane region" description="Helical" evidence="2">
    <location>
        <begin position="270"/>
        <end position="291"/>
    </location>
</feature>
<accession>A0A7H0F477</accession>
<feature type="coiled-coil region" evidence="1">
    <location>
        <begin position="136"/>
        <end position="206"/>
    </location>
</feature>
<evidence type="ECO:0000256" key="2">
    <source>
        <dbReference type="SAM" id="Phobius"/>
    </source>
</evidence>
<sequence>MLNRIRNLFSKFFNNTGTLNREPLNKASLMVIIIIDIFILINVFTGLDSIGRWYLSPDETYPCYYEWKGYQEQTSATKDYEIISNSLVENNQPNFNTQYKQQEQGRLGKVSEICLNYGVLKNNLNTVQNRQVLQSIGQTQEKINKLGQENAEIRRQYDSTLLEKMVRQPDSKSINQVKAEEARQNLDRNTRQIAQLKEENKKKKNQLLNQPASVKLLSVLQDKIQFSNLVNGYKTASFWYPSIQVTLQAIFLLPLIFIASLIYGRSQRQGYGLVSLISWHLLVIFVIPLVIKVLEFLQVGVVFKFLVDIISSLLGGLLFLVSYVYIVVIPLVGFGIIKLLQRNVVFNSKIQAGKRVQNSQCINCGRNLRFREAHCPHCGYYQYVECHHCHNLTYKKLPYCYHCGTEQISL</sequence>
<feature type="transmembrane region" description="Helical" evidence="2">
    <location>
        <begin position="27"/>
        <end position="47"/>
    </location>
</feature>
<feature type="transmembrane region" description="Helical" evidence="2">
    <location>
        <begin position="311"/>
        <end position="340"/>
    </location>
</feature>
<dbReference type="AlphaFoldDB" id="A0A7H0F477"/>
<protein>
    <recommendedName>
        <fullName evidence="5">Zinc ribbon domain-containing protein</fullName>
    </recommendedName>
</protein>
<keyword evidence="2" id="KW-1133">Transmembrane helix</keyword>
<evidence type="ECO:0008006" key="5">
    <source>
        <dbReference type="Google" id="ProtNLM"/>
    </source>
</evidence>
<keyword evidence="4" id="KW-1185">Reference proteome</keyword>
<reference evidence="3 4" key="1">
    <citation type="submission" date="2020-08" db="EMBL/GenBank/DDBJ databases">
        <title>Complete genome sequence of Raphidiopsis curvispora isolated from drinking water reservoir in South Korea.</title>
        <authorList>
            <person name="Jeong J."/>
        </authorList>
    </citation>
    <scope>NUCLEOTIDE SEQUENCE [LARGE SCALE GENOMIC DNA]</scope>
    <source>
        <strain evidence="3 4">GIHE-G1</strain>
    </source>
</reference>
<keyword evidence="2" id="KW-0812">Transmembrane</keyword>
<proteinExistence type="predicted"/>
<dbReference type="EMBL" id="CP060822">
    <property type="protein sequence ID" value="QNP30843.1"/>
    <property type="molecule type" value="Genomic_DNA"/>
</dbReference>
<feature type="transmembrane region" description="Helical" evidence="2">
    <location>
        <begin position="238"/>
        <end position="263"/>
    </location>
</feature>
<keyword evidence="2" id="KW-0472">Membrane</keyword>
<keyword evidence="1" id="KW-0175">Coiled coil</keyword>
<organism evidence="3 4">
    <name type="scientific">Cylindrospermopsis curvispora GIHE-G1</name>
    <dbReference type="NCBI Taxonomy" id="2666332"/>
    <lineage>
        <taxon>Bacteria</taxon>
        <taxon>Bacillati</taxon>
        <taxon>Cyanobacteriota</taxon>
        <taxon>Cyanophyceae</taxon>
        <taxon>Nostocales</taxon>
        <taxon>Aphanizomenonaceae</taxon>
        <taxon>Cylindrospermopsis</taxon>
    </lineage>
</organism>
<dbReference type="RefSeq" id="WP_187707158.1">
    <property type="nucleotide sequence ID" value="NZ_CP060822.1"/>
</dbReference>
<dbReference type="KEGG" id="ccur:IAR63_07615"/>
<name>A0A7H0F477_9CYAN</name>